<keyword evidence="4 9" id="KW-0812">Transmembrane</keyword>
<evidence type="ECO:0000256" key="1">
    <source>
        <dbReference type="ARBA" id="ARBA00004211"/>
    </source>
</evidence>
<comment type="caution">
    <text evidence="11">The sequence shown here is derived from an EMBL/GenBank/DDBJ whole genome shotgun (WGS) entry which is preliminary data.</text>
</comment>
<dbReference type="GO" id="GO:0048278">
    <property type="term" value="P:vesicle docking"/>
    <property type="evidence" value="ECO:0007669"/>
    <property type="project" value="TreeGrafter"/>
</dbReference>
<dbReference type="PANTHER" id="PTHR19957">
    <property type="entry name" value="SYNTAXIN"/>
    <property type="match status" value="1"/>
</dbReference>
<feature type="transmembrane region" description="Helical" evidence="9">
    <location>
        <begin position="329"/>
        <end position="347"/>
    </location>
</feature>
<dbReference type="GO" id="GO:0031201">
    <property type="term" value="C:SNARE complex"/>
    <property type="evidence" value="ECO:0007669"/>
    <property type="project" value="TreeGrafter"/>
</dbReference>
<protein>
    <recommendedName>
        <fullName evidence="10">t-SNARE coiled-coil homology domain-containing protein</fullName>
    </recommendedName>
</protein>
<evidence type="ECO:0000256" key="2">
    <source>
        <dbReference type="ARBA" id="ARBA00009063"/>
    </source>
</evidence>
<dbReference type="SUPFAM" id="SSF47661">
    <property type="entry name" value="t-snare proteins"/>
    <property type="match status" value="1"/>
</dbReference>
<evidence type="ECO:0000259" key="10">
    <source>
        <dbReference type="PROSITE" id="PS50192"/>
    </source>
</evidence>
<dbReference type="Proteomes" id="UP000654370">
    <property type="component" value="Unassembled WGS sequence"/>
</dbReference>
<evidence type="ECO:0000256" key="6">
    <source>
        <dbReference type="ARBA" id="ARBA00023054"/>
    </source>
</evidence>
<dbReference type="InterPro" id="IPR021538">
    <property type="entry name" value="Syntaxin-5_N"/>
</dbReference>
<feature type="non-terminal residue" evidence="11">
    <location>
        <position position="1"/>
    </location>
</feature>
<comment type="subcellular location">
    <subcellularLocation>
        <location evidence="1">Membrane</location>
        <topology evidence="1">Single-pass type IV membrane protein</topology>
    </subcellularLocation>
</comment>
<keyword evidence="5 9" id="KW-1133">Transmembrane helix</keyword>
<dbReference type="PROSITE" id="PS50192">
    <property type="entry name" value="T_SNARE"/>
    <property type="match status" value="1"/>
</dbReference>
<evidence type="ECO:0000256" key="9">
    <source>
        <dbReference type="SAM" id="Phobius"/>
    </source>
</evidence>
<dbReference type="GO" id="GO:0000139">
    <property type="term" value="C:Golgi membrane"/>
    <property type="evidence" value="ECO:0007669"/>
    <property type="project" value="TreeGrafter"/>
</dbReference>
<feature type="compositionally biased region" description="Basic and acidic residues" evidence="8">
    <location>
        <begin position="170"/>
        <end position="188"/>
    </location>
</feature>
<feature type="domain" description="T-SNARE coiled-coil homology" evidence="10">
    <location>
        <begin position="250"/>
        <end position="290"/>
    </location>
</feature>
<evidence type="ECO:0000313" key="12">
    <source>
        <dbReference type="Proteomes" id="UP000654370"/>
    </source>
</evidence>
<evidence type="ECO:0000256" key="4">
    <source>
        <dbReference type="ARBA" id="ARBA00022692"/>
    </source>
</evidence>
<keyword evidence="12" id="KW-1185">Reference proteome</keyword>
<dbReference type="Pfam" id="PF05739">
    <property type="entry name" value="SNARE"/>
    <property type="match status" value="1"/>
</dbReference>
<dbReference type="EMBL" id="JAEPQZ010000007">
    <property type="protein sequence ID" value="KAG2179007.1"/>
    <property type="molecule type" value="Genomic_DNA"/>
</dbReference>
<evidence type="ECO:0000256" key="8">
    <source>
        <dbReference type="SAM" id="MobiDB-lite"/>
    </source>
</evidence>
<feature type="region of interest" description="Disordered" evidence="8">
    <location>
        <begin position="170"/>
        <end position="211"/>
    </location>
</feature>
<dbReference type="GO" id="GO:0005484">
    <property type="term" value="F:SNAP receptor activity"/>
    <property type="evidence" value="ECO:0007669"/>
    <property type="project" value="TreeGrafter"/>
</dbReference>
<reference evidence="11" key="1">
    <citation type="submission" date="2020-12" db="EMBL/GenBank/DDBJ databases">
        <title>Metabolic potential, ecology and presence of endohyphal bacteria is reflected in genomic diversity of Mucoromycotina.</title>
        <authorList>
            <person name="Muszewska A."/>
            <person name="Okrasinska A."/>
            <person name="Steczkiewicz K."/>
            <person name="Drgas O."/>
            <person name="Orlowska M."/>
            <person name="Perlinska-Lenart U."/>
            <person name="Aleksandrzak-Piekarczyk T."/>
            <person name="Szatraj K."/>
            <person name="Zielenkiewicz U."/>
            <person name="Pilsyk S."/>
            <person name="Malc E."/>
            <person name="Mieczkowski P."/>
            <person name="Kruszewska J.S."/>
            <person name="Biernat P."/>
            <person name="Pawlowska J."/>
        </authorList>
    </citation>
    <scope>NUCLEOTIDE SEQUENCE</scope>
    <source>
        <strain evidence="11">WA0000067209</strain>
    </source>
</reference>
<keyword evidence="3" id="KW-0813">Transport</keyword>
<dbReference type="InterPro" id="IPR010989">
    <property type="entry name" value="SNARE"/>
</dbReference>
<dbReference type="CDD" id="cd15844">
    <property type="entry name" value="SNARE_syntaxin5"/>
    <property type="match status" value="1"/>
</dbReference>
<organism evidence="11 12">
    <name type="scientific">Mortierella isabellina</name>
    <name type="common">Filamentous fungus</name>
    <name type="synonym">Umbelopsis isabellina</name>
    <dbReference type="NCBI Taxonomy" id="91625"/>
    <lineage>
        <taxon>Eukaryota</taxon>
        <taxon>Fungi</taxon>
        <taxon>Fungi incertae sedis</taxon>
        <taxon>Mucoromycota</taxon>
        <taxon>Mucoromycotina</taxon>
        <taxon>Umbelopsidomycetes</taxon>
        <taxon>Umbelopsidales</taxon>
        <taxon>Umbelopsidaceae</taxon>
        <taxon>Umbelopsis</taxon>
    </lineage>
</organism>
<keyword evidence="6" id="KW-0175">Coiled coil</keyword>
<comment type="similarity">
    <text evidence="2">Belongs to the syntaxin family.</text>
</comment>
<dbReference type="InterPro" id="IPR045242">
    <property type="entry name" value="Syntaxin"/>
</dbReference>
<dbReference type="GO" id="GO:0000149">
    <property type="term" value="F:SNARE binding"/>
    <property type="evidence" value="ECO:0007669"/>
    <property type="project" value="TreeGrafter"/>
</dbReference>
<dbReference type="GO" id="GO:0006888">
    <property type="term" value="P:endoplasmic reticulum to Golgi vesicle-mediated transport"/>
    <property type="evidence" value="ECO:0007669"/>
    <property type="project" value="TreeGrafter"/>
</dbReference>
<dbReference type="GO" id="GO:0006906">
    <property type="term" value="P:vesicle fusion"/>
    <property type="evidence" value="ECO:0007669"/>
    <property type="project" value="TreeGrafter"/>
</dbReference>
<evidence type="ECO:0000256" key="7">
    <source>
        <dbReference type="ARBA" id="ARBA00023136"/>
    </source>
</evidence>
<name>A0A8H7PRL5_MORIS</name>
<evidence type="ECO:0000313" key="11">
    <source>
        <dbReference type="EMBL" id="KAG2179007.1"/>
    </source>
</evidence>
<dbReference type="InterPro" id="IPR000727">
    <property type="entry name" value="T_SNARE_dom"/>
</dbReference>
<dbReference type="GO" id="GO:0006886">
    <property type="term" value="P:intracellular protein transport"/>
    <property type="evidence" value="ECO:0007669"/>
    <property type="project" value="TreeGrafter"/>
</dbReference>
<evidence type="ECO:0000256" key="3">
    <source>
        <dbReference type="ARBA" id="ARBA00022448"/>
    </source>
</evidence>
<sequence>KLQGMTIRNRTEEFQAVASRLSSRTNPNDRRAQINLVQHVPKRGNVSAFTVTARELARHMRITEQELGNAYIRSCTQTNADCSPNFAVTNRRTLFDEKPVEISELTYVIKQNISRLNHGIAALQSTTKQGARFPHQVVEHHNEVISGLQSRLANASVAFKEVLEQRTENLKASKERRDQFFQSNEERSASPAPPAPANHSYTPPEPTELHRRKNYTPQVPMEEEETTLSLGIPMLTPQQQQLQQQQYAESRYTETRSNALESVENTIQELGGLFQQLVTMVAEQRETVQRQAWNSYRIGQNTEDIESHINVAQSELLRYYRNISSNRSLMLKIFATIIFFFFVFTIMS</sequence>
<dbReference type="SMART" id="SM00397">
    <property type="entry name" value="t_SNARE"/>
    <property type="match status" value="1"/>
</dbReference>
<dbReference type="Gene3D" id="1.20.58.70">
    <property type="match status" value="1"/>
</dbReference>
<dbReference type="Pfam" id="PF11416">
    <property type="entry name" value="Syntaxin-5_N"/>
    <property type="match status" value="1"/>
</dbReference>
<dbReference type="OrthoDB" id="421009at2759"/>
<gene>
    <name evidence="11" type="ORF">INT43_001856</name>
</gene>
<dbReference type="PANTHER" id="PTHR19957:SF3">
    <property type="entry name" value="SYNTAXIN-5"/>
    <property type="match status" value="1"/>
</dbReference>
<evidence type="ECO:0000256" key="5">
    <source>
        <dbReference type="ARBA" id="ARBA00022989"/>
    </source>
</evidence>
<accession>A0A8H7PRL5</accession>
<proteinExistence type="inferred from homology"/>
<dbReference type="AlphaFoldDB" id="A0A8H7PRL5"/>
<keyword evidence="7 9" id="KW-0472">Membrane</keyword>